<sequence>MLPSSNSNGNNSSSISYYTDQATIFHRPFLTDIISPNSKQEDHPLPIFHFPSPFMHYEVDDDVFLHRHHDLLLQQQQQQQQQPPLMMTDNSVVAETLANVFDSNKNIDIELMGDGKRKNNYRVTTEQTPRRRSSKRDRHSKINTAQGPRDRRMRLSLEIARRFFDLQDMLGFDKASKTVEWLLSKSKNAIKELARGLPQMKAGESYSVGTKSASSTSECEVVSGIDEIAVHGNQHQQGKISKDNKPSTYAMETKTGKEKKIRQSRKAAFHVLARESREKARARARERTKEKMWSRCLIHESKPFNEAIERNGEESTNMNDIPPLEVPVEVEGRPSHEGEHLGITAEDMVDDSLVSMGKWSPSFYHYIQNAGIFQEHQFADFQF</sequence>
<comment type="caution">
    <text evidence="10">The sequence shown here is derived from an EMBL/GenBank/DDBJ whole genome shotgun (WGS) entry which is preliminary data.</text>
</comment>
<keyword evidence="5" id="KW-0804">Transcription</keyword>
<keyword evidence="4" id="KW-0238">DNA-binding</keyword>
<evidence type="ECO:0000256" key="5">
    <source>
        <dbReference type="ARBA" id="ARBA00023163"/>
    </source>
</evidence>
<evidence type="ECO:0000256" key="6">
    <source>
        <dbReference type="ARBA" id="ARBA00023242"/>
    </source>
</evidence>
<evidence type="ECO:0000259" key="9">
    <source>
        <dbReference type="PROSITE" id="PS51370"/>
    </source>
</evidence>
<evidence type="ECO:0000256" key="1">
    <source>
        <dbReference type="ARBA" id="ARBA00004123"/>
    </source>
</evidence>
<dbReference type="PANTHER" id="PTHR31072:SF226">
    <property type="entry name" value="TRANSCRIPTION FACTOR TCP18"/>
    <property type="match status" value="1"/>
</dbReference>
<dbReference type="GO" id="GO:2000032">
    <property type="term" value="P:regulation of secondary shoot formation"/>
    <property type="evidence" value="ECO:0007669"/>
    <property type="project" value="TreeGrafter"/>
</dbReference>
<evidence type="ECO:0000313" key="11">
    <source>
        <dbReference type="Proteomes" id="UP001415857"/>
    </source>
</evidence>
<dbReference type="GO" id="GO:0005634">
    <property type="term" value="C:nucleus"/>
    <property type="evidence" value="ECO:0007669"/>
    <property type="project" value="UniProtKB-SubCell"/>
</dbReference>
<feature type="compositionally biased region" description="Basic residues" evidence="7">
    <location>
        <begin position="130"/>
        <end position="141"/>
    </location>
</feature>
<evidence type="ECO:0000256" key="7">
    <source>
        <dbReference type="SAM" id="MobiDB-lite"/>
    </source>
</evidence>
<feature type="domain" description="R" evidence="9">
    <location>
        <begin position="274"/>
        <end position="291"/>
    </location>
</feature>
<gene>
    <name evidence="10" type="ORF">L1049_027428</name>
</gene>
<dbReference type="InterPro" id="IPR017888">
    <property type="entry name" value="CYC/TB1_R_domain"/>
</dbReference>
<evidence type="ECO:0000313" key="10">
    <source>
        <dbReference type="EMBL" id="KAK9277871.1"/>
    </source>
</evidence>
<dbReference type="GO" id="GO:0003700">
    <property type="term" value="F:DNA-binding transcription factor activity"/>
    <property type="evidence" value="ECO:0007669"/>
    <property type="project" value="InterPro"/>
</dbReference>
<reference evidence="10 11" key="1">
    <citation type="journal article" date="2024" name="Plant J.">
        <title>Genome sequences and population genomics reveal climatic adaptation and genomic divergence between two closely related sweetgum species.</title>
        <authorList>
            <person name="Xu W.Q."/>
            <person name="Ren C.Q."/>
            <person name="Zhang X.Y."/>
            <person name="Comes H.P."/>
            <person name="Liu X.H."/>
            <person name="Li Y.G."/>
            <person name="Kettle C.J."/>
            <person name="Jalonen R."/>
            <person name="Gaisberger H."/>
            <person name="Ma Y.Z."/>
            <person name="Qiu Y.X."/>
        </authorList>
    </citation>
    <scope>NUCLEOTIDE SEQUENCE [LARGE SCALE GENOMIC DNA]</scope>
    <source>
        <strain evidence="10">Hangzhou</strain>
    </source>
</reference>
<dbReference type="InterPro" id="IPR005333">
    <property type="entry name" value="Transcription_factor_TCP"/>
</dbReference>
<dbReference type="PROSITE" id="PS51370">
    <property type="entry name" value="R"/>
    <property type="match status" value="1"/>
</dbReference>
<dbReference type="GO" id="GO:0043565">
    <property type="term" value="F:sequence-specific DNA binding"/>
    <property type="evidence" value="ECO:0007669"/>
    <property type="project" value="TreeGrafter"/>
</dbReference>
<dbReference type="EMBL" id="JBBPBK010000009">
    <property type="protein sequence ID" value="KAK9277871.1"/>
    <property type="molecule type" value="Genomic_DNA"/>
</dbReference>
<keyword evidence="3" id="KW-0805">Transcription regulation</keyword>
<accession>A0AAP0WUZ7</accession>
<dbReference type="Pfam" id="PF03634">
    <property type="entry name" value="TCP"/>
    <property type="match status" value="1"/>
</dbReference>
<organism evidence="10 11">
    <name type="scientific">Liquidambar formosana</name>
    <name type="common">Formosan gum</name>
    <dbReference type="NCBI Taxonomy" id="63359"/>
    <lineage>
        <taxon>Eukaryota</taxon>
        <taxon>Viridiplantae</taxon>
        <taxon>Streptophyta</taxon>
        <taxon>Embryophyta</taxon>
        <taxon>Tracheophyta</taxon>
        <taxon>Spermatophyta</taxon>
        <taxon>Magnoliopsida</taxon>
        <taxon>eudicotyledons</taxon>
        <taxon>Gunneridae</taxon>
        <taxon>Pentapetalae</taxon>
        <taxon>Saxifragales</taxon>
        <taxon>Altingiaceae</taxon>
        <taxon>Liquidambar</taxon>
    </lineage>
</organism>
<dbReference type="Proteomes" id="UP001415857">
    <property type="component" value="Unassembled WGS sequence"/>
</dbReference>
<protein>
    <submittedName>
        <fullName evidence="10">Uncharacterized protein</fullName>
    </submittedName>
</protein>
<keyword evidence="11" id="KW-1185">Reference proteome</keyword>
<feature type="region of interest" description="Disordered" evidence="7">
    <location>
        <begin position="118"/>
        <end position="151"/>
    </location>
</feature>
<dbReference type="InterPro" id="IPR017887">
    <property type="entry name" value="TF_TCP_subgr"/>
</dbReference>
<dbReference type="PANTHER" id="PTHR31072">
    <property type="entry name" value="TRANSCRIPTION FACTOR TCP4-RELATED"/>
    <property type="match status" value="1"/>
</dbReference>
<evidence type="ECO:0000259" key="8">
    <source>
        <dbReference type="PROSITE" id="PS51369"/>
    </source>
</evidence>
<name>A0AAP0WUZ7_LIQFO</name>
<keyword evidence="2" id="KW-0217">Developmental protein</keyword>
<evidence type="ECO:0000256" key="4">
    <source>
        <dbReference type="ARBA" id="ARBA00023125"/>
    </source>
</evidence>
<keyword evidence="6" id="KW-0539">Nucleus</keyword>
<dbReference type="AlphaFoldDB" id="A0AAP0WUZ7"/>
<proteinExistence type="predicted"/>
<evidence type="ECO:0000256" key="2">
    <source>
        <dbReference type="ARBA" id="ARBA00022473"/>
    </source>
</evidence>
<dbReference type="PROSITE" id="PS51369">
    <property type="entry name" value="TCP"/>
    <property type="match status" value="1"/>
</dbReference>
<comment type="subcellular location">
    <subcellularLocation>
        <location evidence="1">Nucleus</location>
    </subcellularLocation>
</comment>
<feature type="domain" description="TCP" evidence="8">
    <location>
        <begin position="135"/>
        <end position="193"/>
    </location>
</feature>
<evidence type="ECO:0000256" key="3">
    <source>
        <dbReference type="ARBA" id="ARBA00023015"/>
    </source>
</evidence>